<dbReference type="PROSITE" id="PS51257">
    <property type="entry name" value="PROKAR_LIPOPROTEIN"/>
    <property type="match status" value="1"/>
</dbReference>
<dbReference type="STRING" id="28134.SAMN05444288_2208"/>
<dbReference type="Proteomes" id="UP000005580">
    <property type="component" value="Unassembled WGS sequence"/>
</dbReference>
<sequence length="265" mass="29860">MKYLLTIALTALLVCSCSNKNKFDIYKSGLEIDSICVDSTIALTSEAHSPKCDVSLHVIYVKGKNDKKINHEIINSGILMSDYLIGNPQQANMNAAVHAFAAQYIADYKKEYGDLYRDDRQNAASYNCSYILKTSVEMPSEGVLTYISKLYMYAGGEHGINQTLVKNIDLKTGSTINLKDLFVDGYNATLKDIIIEHLLKNFNLDSIDELKKKHIFANDYIYVPENFMIDDDAITFIYCEDEIAPHDVGEIRIKIDKSEIGKLLK</sequence>
<dbReference type="Gene3D" id="3.30.565.40">
    <property type="entry name" value="Fervidobacterium nodosum Rt17-B1 like"/>
    <property type="match status" value="1"/>
</dbReference>
<name>E7RSC5_9BACT</name>
<evidence type="ECO:0000259" key="1">
    <source>
        <dbReference type="Pfam" id="PF11738"/>
    </source>
</evidence>
<dbReference type="Gene3D" id="3.90.640.20">
    <property type="entry name" value="Heat-shock cognate protein, ATPase"/>
    <property type="match status" value="1"/>
</dbReference>
<gene>
    <name evidence="2" type="ORF">HMPREF0663_12193</name>
</gene>
<evidence type="ECO:0000313" key="3">
    <source>
        <dbReference type="Proteomes" id="UP000005580"/>
    </source>
</evidence>
<reference evidence="2" key="1">
    <citation type="submission" date="2011-01" db="EMBL/GenBank/DDBJ databases">
        <authorList>
            <person name="Muzny D."/>
            <person name="Qin X."/>
            <person name="Buhay C."/>
            <person name="Dugan-Rocha S."/>
            <person name="Ding Y."/>
            <person name="Chen G."/>
            <person name="Hawes A."/>
            <person name="Holder M."/>
            <person name="Jhangiani S."/>
            <person name="Johnson A."/>
            <person name="Khan Z."/>
            <person name="Li Z."/>
            <person name="Liu W."/>
            <person name="Liu X."/>
            <person name="Perez L."/>
            <person name="Shen H."/>
            <person name="Wang Q."/>
            <person name="Watt J."/>
            <person name="Xi L."/>
            <person name="Xin Y."/>
            <person name="Zhou J."/>
            <person name="Deng J."/>
            <person name="Jiang H."/>
            <person name="Liu Y."/>
            <person name="Qu J."/>
            <person name="Song X.-Z."/>
            <person name="Zhang L."/>
            <person name="Villasana D."/>
            <person name="Johnson A."/>
            <person name="Liu J."/>
            <person name="Liyanage D."/>
            <person name="Lorensuhewa L."/>
            <person name="Robinson T."/>
            <person name="Song A."/>
            <person name="Song B.-B."/>
            <person name="Dinh H."/>
            <person name="Thornton R."/>
            <person name="Coyle M."/>
            <person name="Francisco L."/>
            <person name="Jackson L."/>
            <person name="Javaid M."/>
            <person name="Korchina V."/>
            <person name="Kovar C."/>
            <person name="Mata R."/>
            <person name="Mathew T."/>
            <person name="Ngo R."/>
            <person name="Nguyen L."/>
            <person name="Nguyen N."/>
            <person name="Okwuonu G."/>
            <person name="Ongeri F."/>
            <person name="Pham C."/>
            <person name="Simmons D."/>
            <person name="Wilczek-Boney K."/>
            <person name="Hale W."/>
            <person name="Jakkamsetti A."/>
            <person name="Pham P."/>
            <person name="Ruth R."/>
            <person name="San Lucas F."/>
            <person name="Warren J."/>
            <person name="Zhang J."/>
            <person name="Zhao Z."/>
            <person name="Zhou C."/>
            <person name="Zhu D."/>
            <person name="Lee S."/>
            <person name="Bess C."/>
            <person name="Blankenburg K."/>
            <person name="Forbes L."/>
            <person name="Fu Q."/>
            <person name="Gubbala S."/>
            <person name="Hirani K."/>
            <person name="Jayaseelan J.C."/>
            <person name="Lara F."/>
            <person name="Munidasa M."/>
            <person name="Palculict T."/>
            <person name="Patil S."/>
            <person name="Pu L.-L."/>
            <person name="Saada N."/>
            <person name="Tang L."/>
            <person name="Weissenberger G."/>
            <person name="Zhu Y."/>
            <person name="Hemphill L."/>
            <person name="Shang Y."/>
            <person name="Youmans B."/>
            <person name="Ayvaz T."/>
            <person name="Ross M."/>
            <person name="Santibanez J."/>
            <person name="Aqrawi P."/>
            <person name="Gross S."/>
            <person name="Joshi V."/>
            <person name="Fowler G."/>
            <person name="Nazareth L."/>
            <person name="Reid J."/>
            <person name="Worley K."/>
            <person name="Petrosino J."/>
            <person name="Highlander S."/>
            <person name="Gibbs R."/>
        </authorList>
    </citation>
    <scope>NUCLEOTIDE SEQUENCE [LARGE SCALE GENOMIC DNA]</scope>
    <source>
        <strain evidence="2">ATCC 33269</strain>
    </source>
</reference>
<dbReference type="InterPro" id="IPR021729">
    <property type="entry name" value="DUF3298"/>
</dbReference>
<feature type="domain" description="DUF3298" evidence="1">
    <location>
        <begin position="179"/>
        <end position="257"/>
    </location>
</feature>
<dbReference type="HOGENOM" id="CLU_083883_0_0_10"/>
<evidence type="ECO:0000313" key="2">
    <source>
        <dbReference type="EMBL" id="EFZ36126.1"/>
    </source>
</evidence>
<dbReference type="Pfam" id="PF11738">
    <property type="entry name" value="DUF3298"/>
    <property type="match status" value="1"/>
</dbReference>
<proteinExistence type="predicted"/>
<dbReference type="InterPro" id="IPR037126">
    <property type="entry name" value="PdaC/RsiV-like_sf"/>
</dbReference>
<accession>E7RSC5</accession>
<dbReference type="EMBL" id="AEPE02000006">
    <property type="protein sequence ID" value="EFZ36126.1"/>
    <property type="molecule type" value="Genomic_DNA"/>
</dbReference>
<comment type="caution">
    <text evidence="2">The sequence shown here is derived from an EMBL/GenBank/DDBJ whole genome shotgun (WGS) entry which is preliminary data.</text>
</comment>
<protein>
    <recommendedName>
        <fullName evidence="1">DUF3298 domain-containing protein</fullName>
    </recommendedName>
</protein>
<organism evidence="2 3">
    <name type="scientific">Hoylesella oralis ATCC 33269</name>
    <dbReference type="NCBI Taxonomy" id="873533"/>
    <lineage>
        <taxon>Bacteria</taxon>
        <taxon>Pseudomonadati</taxon>
        <taxon>Bacteroidota</taxon>
        <taxon>Bacteroidia</taxon>
        <taxon>Bacteroidales</taxon>
        <taxon>Prevotellaceae</taxon>
        <taxon>Hoylesella</taxon>
    </lineage>
</organism>
<dbReference type="eggNOG" id="ENOG5032S94">
    <property type="taxonomic scope" value="Bacteria"/>
</dbReference>
<dbReference type="AlphaFoldDB" id="E7RSC5"/>
<keyword evidence="3" id="KW-1185">Reference proteome</keyword>
<dbReference type="RefSeq" id="WP_004370408.1">
    <property type="nucleotide sequence ID" value="NZ_GL833119.1"/>
</dbReference>